<dbReference type="Gene3D" id="3.40.50.300">
    <property type="entry name" value="P-loop containing nucleotide triphosphate hydrolases"/>
    <property type="match status" value="2"/>
</dbReference>
<proteinExistence type="predicted"/>
<dbReference type="PROSITE" id="PS00211">
    <property type="entry name" value="ABC_TRANSPORTER_1"/>
    <property type="match status" value="1"/>
</dbReference>
<evidence type="ECO:0000256" key="5">
    <source>
        <dbReference type="ARBA" id="ARBA00022737"/>
    </source>
</evidence>
<evidence type="ECO:0000259" key="10">
    <source>
        <dbReference type="PROSITE" id="PS50893"/>
    </source>
</evidence>
<dbReference type="RefSeq" id="WP_021366613.1">
    <property type="nucleotide sequence ID" value="NZ_BBYB01000069.1"/>
</dbReference>
<keyword evidence="3" id="KW-1003">Cell membrane</keyword>
<keyword evidence="9" id="KW-0472">Membrane</keyword>
<dbReference type="AlphaFoldDB" id="A0A069AUN4"/>
<keyword evidence="13" id="KW-0378">Hydrolase</keyword>
<protein>
    <submittedName>
        <fullName evidence="13">ABC-type transport system, sugar-family ATP-binding protein</fullName>
        <ecNumber evidence="13">3.6.3.-</ecNumber>
    </submittedName>
    <submittedName>
        <fullName evidence="11">Putative ribose/galactose/methyl galactoside import ATP-binding protein</fullName>
        <ecNumber evidence="11">3.6.3.17</ecNumber>
    </submittedName>
</protein>
<feature type="domain" description="ABC transporter" evidence="10">
    <location>
        <begin position="246"/>
        <end position="498"/>
    </location>
</feature>
<dbReference type="CDD" id="cd03215">
    <property type="entry name" value="ABC_Carb_Monos_II"/>
    <property type="match status" value="1"/>
</dbReference>
<feature type="domain" description="ABC transporter" evidence="10">
    <location>
        <begin position="5"/>
        <end position="241"/>
    </location>
</feature>
<dbReference type="EC" id="3.6.3.17" evidence="11"/>
<dbReference type="InterPro" id="IPR003593">
    <property type="entry name" value="AAA+_ATPase"/>
</dbReference>
<dbReference type="PANTHER" id="PTHR43790">
    <property type="entry name" value="CARBOHYDRATE TRANSPORT ATP-BINDING PROTEIN MG119-RELATED"/>
    <property type="match status" value="1"/>
</dbReference>
<dbReference type="EMBL" id="LK933416">
    <property type="protein sequence ID" value="CDT74537.1"/>
    <property type="molecule type" value="Genomic_DNA"/>
</dbReference>
<evidence type="ECO:0000313" key="12">
    <source>
        <dbReference type="EMBL" id="CDS87119.1"/>
    </source>
</evidence>
<keyword evidence="8" id="KW-1278">Translocase</keyword>
<dbReference type="CDD" id="cd03216">
    <property type="entry name" value="ABC_Carb_Monos_I"/>
    <property type="match status" value="1"/>
</dbReference>
<dbReference type="GO" id="GO:0005524">
    <property type="term" value="F:ATP binding"/>
    <property type="evidence" value="ECO:0007669"/>
    <property type="project" value="UniProtKB-KW"/>
</dbReference>
<dbReference type="Pfam" id="PF00005">
    <property type="entry name" value="ABC_tran"/>
    <property type="match status" value="2"/>
</dbReference>
<evidence type="ECO:0000256" key="3">
    <source>
        <dbReference type="ARBA" id="ARBA00022475"/>
    </source>
</evidence>
<accession>A0A069AUN4</accession>
<keyword evidence="5" id="KW-0677">Repeat</keyword>
<evidence type="ECO:0000256" key="2">
    <source>
        <dbReference type="ARBA" id="ARBA00022448"/>
    </source>
</evidence>
<dbReference type="EC" id="3.6.3.-" evidence="13"/>
<dbReference type="FunFam" id="3.40.50.300:FF:000127">
    <property type="entry name" value="Ribose import ATP-binding protein RbsA"/>
    <property type="match status" value="1"/>
</dbReference>
<name>A0A069AUN4_CLODI</name>
<gene>
    <name evidence="13" type="ORF">BN1095_710005</name>
    <name evidence="12" type="ORF">BN1096_610023</name>
    <name evidence="11" type="ORF">BN1097_600019</name>
</gene>
<dbReference type="SUPFAM" id="SSF52540">
    <property type="entry name" value="P-loop containing nucleoside triphosphate hydrolases"/>
    <property type="match status" value="2"/>
</dbReference>
<comment type="subcellular location">
    <subcellularLocation>
        <location evidence="1">Cell membrane</location>
        <topology evidence="1">Peripheral membrane protein</topology>
    </subcellularLocation>
</comment>
<evidence type="ECO:0000313" key="13">
    <source>
        <dbReference type="EMBL" id="CDT74537.1"/>
    </source>
</evidence>
<dbReference type="SMART" id="SM00382">
    <property type="entry name" value="AAA"/>
    <property type="match status" value="2"/>
</dbReference>
<reference evidence="13" key="1">
    <citation type="submission" date="2014-07" db="EMBL/GenBank/DDBJ databases">
        <authorList>
            <person name="Monot Marc"/>
        </authorList>
    </citation>
    <scope>NUCLEOTIDE SEQUENCE</scope>
    <source>
        <strain evidence="13">7032989</strain>
        <strain evidence="11">7032994</strain>
    </source>
</reference>
<dbReference type="EMBL" id="LK932399">
    <property type="protein sequence ID" value="CDS86811.1"/>
    <property type="molecule type" value="Genomic_DNA"/>
</dbReference>
<evidence type="ECO:0000313" key="11">
    <source>
        <dbReference type="EMBL" id="CDS86811.1"/>
    </source>
</evidence>
<evidence type="ECO:0000256" key="4">
    <source>
        <dbReference type="ARBA" id="ARBA00022597"/>
    </source>
</evidence>
<keyword evidence="2" id="KW-0813">Transport</keyword>
<evidence type="ECO:0000256" key="8">
    <source>
        <dbReference type="ARBA" id="ARBA00022967"/>
    </source>
</evidence>
<dbReference type="PANTHER" id="PTHR43790:SF3">
    <property type="entry name" value="D-ALLOSE IMPORT ATP-BINDING PROTEIN ALSA-RELATED"/>
    <property type="match status" value="1"/>
</dbReference>
<keyword evidence="6" id="KW-0547">Nucleotide-binding</keyword>
<dbReference type="InterPro" id="IPR050107">
    <property type="entry name" value="ABC_carbohydrate_import_ATPase"/>
</dbReference>
<dbReference type="GO" id="GO:0016887">
    <property type="term" value="F:ATP hydrolysis activity"/>
    <property type="evidence" value="ECO:0007669"/>
    <property type="project" value="InterPro"/>
</dbReference>
<organism evidence="13">
    <name type="scientific">Clostridioides difficile</name>
    <name type="common">Peptoclostridium difficile</name>
    <dbReference type="NCBI Taxonomy" id="1496"/>
    <lineage>
        <taxon>Bacteria</taxon>
        <taxon>Bacillati</taxon>
        <taxon>Bacillota</taxon>
        <taxon>Clostridia</taxon>
        <taxon>Peptostreptococcales</taxon>
        <taxon>Peptostreptococcaceae</taxon>
        <taxon>Clostridioides</taxon>
    </lineage>
</organism>
<dbReference type="EMBL" id="LK932515">
    <property type="protein sequence ID" value="CDS87119.1"/>
    <property type="molecule type" value="Genomic_DNA"/>
</dbReference>
<keyword evidence="7 13" id="KW-0067">ATP-binding</keyword>
<dbReference type="InterPro" id="IPR003439">
    <property type="entry name" value="ABC_transporter-like_ATP-bd"/>
</dbReference>
<evidence type="ECO:0000256" key="9">
    <source>
        <dbReference type="ARBA" id="ARBA00023136"/>
    </source>
</evidence>
<dbReference type="InterPro" id="IPR027417">
    <property type="entry name" value="P-loop_NTPase"/>
</dbReference>
<evidence type="ECO:0000256" key="1">
    <source>
        <dbReference type="ARBA" id="ARBA00004202"/>
    </source>
</evidence>
<dbReference type="PROSITE" id="PS50893">
    <property type="entry name" value="ABC_TRANSPORTER_2"/>
    <property type="match status" value="2"/>
</dbReference>
<dbReference type="InterPro" id="IPR017871">
    <property type="entry name" value="ABC_transporter-like_CS"/>
</dbReference>
<keyword evidence="4" id="KW-0762">Sugar transport</keyword>
<dbReference type="GO" id="GO:0005886">
    <property type="term" value="C:plasma membrane"/>
    <property type="evidence" value="ECO:0007669"/>
    <property type="project" value="UniProtKB-SubCell"/>
</dbReference>
<evidence type="ECO:0000256" key="7">
    <source>
        <dbReference type="ARBA" id="ARBA00022840"/>
    </source>
</evidence>
<sequence>MSKILEMQQIYKSFGKVDVLKGINFELEKGEVRALLGANGAGKSTLIKILGGVHSQTKGKVILTGNEIMFKNPHHSKENGISIIYQELSLIPTLTVLENIFLGREILKGSVFLNKKDMLEEYMKICEDFDFNIDPHIVVSNLSVANQQMVEIMKAVSCNSEIIIMDEPTTSLTNNEKDGLFKIISRLKSKGKTIVYISHILEEVFKVCDSASIMKNGIMIGTYDVEDLTKLKITQLMTGNDNHKLIEKKDYTFAKYEEPPVLEVKNISWSNKIKNVSFKVYRGEVVGLAGLVGSRRTEIINLIFGIDNKDSGDIFINGKKVDIISPKVAIKNKIGLIPEDRKNLGLILEQAIYTNSSSVQIDKFKKFLFIDRNKEIEFSKKGVKELGIKVSDVKQEVKELSGGNQQKVVVSKWLEKDLDLIIYDEPTKGIDIAAKEEIFNTIKEFSSKGIGVIFISSDLEEVIRVSDRILVTREGSIVDDLKNENIQVQDIMNSIFNV</sequence>
<evidence type="ECO:0000256" key="6">
    <source>
        <dbReference type="ARBA" id="ARBA00022741"/>
    </source>
</evidence>